<dbReference type="STRING" id="1121869.SAMN03084138_03096"/>
<sequence length="305" mass="34529">MLKRRFYRLDEISDVTPLTKGDLLYAVEQRQLMLFAKINSKGLAYCYSKVIDGYKKTLGDIFDYDGVVVLSKKDSQRASNEPKLDLDKVLIAQPELATNWRLVSDVFPSAKTSGFFVANVAPLSKLPTKPFFAVGEVVERPSGLEEAVKKEIERDNSGEGFLGALEVFSKAFVGMKEKQLGTVPTRVNKADLRFDLREVNKVFGLETTKDGLQSQKVVDTSDVETHPIKIMINRVLLGNATVDTRTIWNVIKRDHQADTREIDLDSLISDMNNDEIEWFGQENTVRTMKYKTFKNYVTTAKNNQN</sequence>
<gene>
    <name evidence="1" type="ORF">SAMN03084138_03096</name>
</gene>
<evidence type="ECO:0000313" key="1">
    <source>
        <dbReference type="EMBL" id="SFP78098.1"/>
    </source>
</evidence>
<dbReference type="Proteomes" id="UP000182692">
    <property type="component" value="Unassembled WGS sequence"/>
</dbReference>
<dbReference type="AlphaFoldDB" id="A0A1I5T572"/>
<organism evidence="1 2">
    <name type="scientific">Enterovibrio norvegicus DSM 15893</name>
    <dbReference type="NCBI Taxonomy" id="1121869"/>
    <lineage>
        <taxon>Bacteria</taxon>
        <taxon>Pseudomonadati</taxon>
        <taxon>Pseudomonadota</taxon>
        <taxon>Gammaproteobacteria</taxon>
        <taxon>Vibrionales</taxon>
        <taxon>Vibrionaceae</taxon>
        <taxon>Enterovibrio</taxon>
    </lineage>
</organism>
<evidence type="ECO:0000313" key="2">
    <source>
        <dbReference type="Proteomes" id="UP000182692"/>
    </source>
</evidence>
<dbReference type="GeneID" id="35870336"/>
<accession>A0A1I5T572</accession>
<dbReference type="OrthoDB" id="5869838at2"/>
<proteinExistence type="predicted"/>
<dbReference type="RefSeq" id="WP_074927617.1">
    <property type="nucleotide sequence ID" value="NZ_FOWR01000024.1"/>
</dbReference>
<reference evidence="1 2" key="1">
    <citation type="submission" date="2016-10" db="EMBL/GenBank/DDBJ databases">
        <authorList>
            <person name="de Groot N.N."/>
        </authorList>
    </citation>
    <scope>NUCLEOTIDE SEQUENCE [LARGE SCALE GENOMIC DNA]</scope>
    <source>
        <strain evidence="1 2">DSM 15893</strain>
    </source>
</reference>
<name>A0A1I5T572_9GAMM</name>
<protein>
    <submittedName>
        <fullName evidence="1">Uncharacterized protein</fullName>
    </submittedName>
</protein>
<dbReference type="EMBL" id="FOWR01000024">
    <property type="protein sequence ID" value="SFP78098.1"/>
    <property type="molecule type" value="Genomic_DNA"/>
</dbReference>